<gene>
    <name evidence="4" type="ORF">JWYL7_0358</name>
    <name evidence="5" type="ORF">SAMN05661008_00998</name>
</gene>
<dbReference type="Gene3D" id="3.10.580.10">
    <property type="entry name" value="CBS-domain"/>
    <property type="match status" value="1"/>
</dbReference>
<evidence type="ECO:0000313" key="6">
    <source>
        <dbReference type="Proteomes" id="UP000092605"/>
    </source>
</evidence>
<dbReference type="PANTHER" id="PTHR43080">
    <property type="entry name" value="CBS DOMAIN-CONTAINING PROTEIN CBSX3, MITOCHONDRIAL"/>
    <property type="match status" value="1"/>
</dbReference>
<feature type="domain" description="CBS" evidence="3">
    <location>
        <begin position="7"/>
        <end position="66"/>
    </location>
</feature>
<evidence type="ECO:0000256" key="1">
    <source>
        <dbReference type="ARBA" id="ARBA00023122"/>
    </source>
</evidence>
<feature type="domain" description="CBS" evidence="3">
    <location>
        <begin position="72"/>
        <end position="131"/>
    </location>
</feature>
<evidence type="ECO:0000313" key="7">
    <source>
        <dbReference type="Proteomes" id="UP000323392"/>
    </source>
</evidence>
<dbReference type="InterPro" id="IPR051257">
    <property type="entry name" value="Diverse_CBS-Domain"/>
</dbReference>
<dbReference type="AlphaFoldDB" id="A0A150FNS3"/>
<reference evidence="4 6" key="1">
    <citation type="submission" date="2016-02" db="EMBL/GenBank/DDBJ databases">
        <title>Draft genome sequence for Clostridium paradoxum JW-YL-7.</title>
        <authorList>
            <person name="Utturkar S.M."/>
            <person name="Lancaster A."/>
            <person name="Poole F.L."/>
            <person name="Adams M.W."/>
            <person name="Brown S.D."/>
        </authorList>
    </citation>
    <scope>NUCLEOTIDE SEQUENCE [LARGE SCALE GENOMIC DNA]</scope>
    <source>
        <strain evidence="4 6">JW-YL-7</strain>
    </source>
</reference>
<evidence type="ECO:0000256" key="2">
    <source>
        <dbReference type="PROSITE-ProRule" id="PRU00703"/>
    </source>
</evidence>
<evidence type="ECO:0000259" key="3">
    <source>
        <dbReference type="PROSITE" id="PS51371"/>
    </source>
</evidence>
<comment type="caution">
    <text evidence="4">The sequence shown here is derived from an EMBL/GenBank/DDBJ whole genome shotgun (WGS) entry which is preliminary data.</text>
</comment>
<proteinExistence type="predicted"/>
<name>A0A150FNS3_CLOPD</name>
<dbReference type="SUPFAM" id="SSF54631">
    <property type="entry name" value="CBS-domain pair"/>
    <property type="match status" value="1"/>
</dbReference>
<keyword evidence="1 2" id="KW-0129">CBS domain</keyword>
<keyword evidence="7" id="KW-1185">Reference proteome</keyword>
<organism evidence="4 6">
    <name type="scientific">Alkalithermobacter thermoalcaliphilus JW-YL-7 = DSM 7308</name>
    <dbReference type="NCBI Taxonomy" id="1121328"/>
    <lineage>
        <taxon>Bacteria</taxon>
        <taxon>Bacillati</taxon>
        <taxon>Bacillota</taxon>
        <taxon>Clostridia</taxon>
        <taxon>Peptostreptococcales</taxon>
        <taxon>Tepidibacteraceae</taxon>
        <taxon>Alkalithermobacter</taxon>
    </lineage>
</organism>
<protein>
    <submittedName>
        <fullName evidence="5">CBS domain-containing protein</fullName>
    </submittedName>
    <submittedName>
        <fullName evidence="4">Putative signal transduction protein with CBS domain containing protein</fullName>
    </submittedName>
</protein>
<dbReference type="InterPro" id="IPR046342">
    <property type="entry name" value="CBS_dom_sf"/>
</dbReference>
<dbReference type="PANTHER" id="PTHR43080:SF2">
    <property type="entry name" value="CBS DOMAIN-CONTAINING PROTEIN"/>
    <property type="match status" value="1"/>
</dbReference>
<dbReference type="SMART" id="SM00116">
    <property type="entry name" value="CBS"/>
    <property type="match status" value="2"/>
</dbReference>
<evidence type="ECO:0000313" key="4">
    <source>
        <dbReference type="EMBL" id="KXZ39283.1"/>
    </source>
</evidence>
<dbReference type="RefSeq" id="WP_066068180.1">
    <property type="nucleotide sequence ID" value="NZ_FRBG01000006.1"/>
</dbReference>
<dbReference type="STRING" id="1121328.JWYL7_0358"/>
<dbReference type="PROSITE" id="PS51371">
    <property type="entry name" value="CBS"/>
    <property type="match status" value="2"/>
</dbReference>
<dbReference type="Proteomes" id="UP000323392">
    <property type="component" value="Unassembled WGS sequence"/>
</dbReference>
<dbReference type="EMBL" id="LSFY01000001">
    <property type="protein sequence ID" value="KXZ39283.1"/>
    <property type="molecule type" value="Genomic_DNA"/>
</dbReference>
<dbReference type="InterPro" id="IPR000644">
    <property type="entry name" value="CBS_dom"/>
</dbReference>
<reference evidence="5 7" key="2">
    <citation type="submission" date="2016-11" db="EMBL/GenBank/DDBJ databases">
        <authorList>
            <person name="Varghese N."/>
            <person name="Submissions S."/>
        </authorList>
    </citation>
    <scope>NUCLEOTIDE SEQUENCE [LARGE SCALE GENOMIC DNA]</scope>
    <source>
        <strain evidence="5 7">DSM 7308</strain>
    </source>
</reference>
<dbReference type="PATRIC" id="fig|1121328.3.peg.357"/>
<dbReference type="Pfam" id="PF00571">
    <property type="entry name" value="CBS"/>
    <property type="match status" value="2"/>
</dbReference>
<dbReference type="Proteomes" id="UP000092605">
    <property type="component" value="Unassembled WGS sequence"/>
</dbReference>
<dbReference type="EMBL" id="FRBG01000006">
    <property type="protein sequence ID" value="SHK84717.1"/>
    <property type="molecule type" value="Genomic_DNA"/>
</dbReference>
<dbReference type="CDD" id="cd04622">
    <property type="entry name" value="CBS_pair_HRP1_like"/>
    <property type="match status" value="1"/>
</dbReference>
<evidence type="ECO:0000313" key="5">
    <source>
        <dbReference type="EMBL" id="SHK84717.1"/>
    </source>
</evidence>
<accession>A0A150FNS3</accession>
<sequence>MKVKDVMTTDVSYLSSSSSIFEAANIMRQLNVGAVPICDEANSPVGVVTDRDIVLRSVANNVHKNENVGSIMSSNIVTVSPDTDVHEAARLMAKHQIRRLPVVENGKLVGIVSLGDLAVEKIHVDEAGNALSDISKE</sequence>
<dbReference type="OrthoDB" id="9802114at2"/>